<protein>
    <recommendedName>
        <fullName evidence="4">DUF3108 domain-containing protein</fullName>
    </recommendedName>
</protein>
<dbReference type="EMBL" id="FOFS01000010">
    <property type="protein sequence ID" value="SEQ74211.1"/>
    <property type="molecule type" value="Genomic_DNA"/>
</dbReference>
<feature type="signal peptide" evidence="1">
    <location>
        <begin position="1"/>
        <end position="20"/>
    </location>
</feature>
<evidence type="ECO:0000313" key="2">
    <source>
        <dbReference type="EMBL" id="SEQ74211.1"/>
    </source>
</evidence>
<feature type="chain" id="PRO_5011628930" description="DUF3108 domain-containing protein" evidence="1">
    <location>
        <begin position="21"/>
        <end position="236"/>
    </location>
</feature>
<dbReference type="InterPro" id="IPR021457">
    <property type="entry name" value="DUF3108"/>
</dbReference>
<dbReference type="Proteomes" id="UP000199233">
    <property type="component" value="Unassembled WGS sequence"/>
</dbReference>
<gene>
    <name evidence="2" type="ORF">SAMN04488038_11045</name>
</gene>
<proteinExistence type="predicted"/>
<accession>A0A1H9IHM0</accession>
<dbReference type="STRING" id="489703.SAMN04488038_11045"/>
<dbReference type="Pfam" id="PF11306">
    <property type="entry name" value="DUF3108"/>
    <property type="match status" value="1"/>
</dbReference>
<keyword evidence="1" id="KW-0732">Signal</keyword>
<evidence type="ECO:0008006" key="4">
    <source>
        <dbReference type="Google" id="ProtNLM"/>
    </source>
</evidence>
<reference evidence="2 3" key="1">
    <citation type="submission" date="2016-10" db="EMBL/GenBank/DDBJ databases">
        <authorList>
            <person name="de Groot N.N."/>
        </authorList>
    </citation>
    <scope>NUCLEOTIDE SEQUENCE [LARGE SCALE GENOMIC DNA]</scope>
    <source>
        <strain evidence="2 3">DSM 25927</strain>
    </source>
</reference>
<evidence type="ECO:0000256" key="1">
    <source>
        <dbReference type="SAM" id="SignalP"/>
    </source>
</evidence>
<dbReference type="OrthoDB" id="6007799at2"/>
<sequence length="236" mass="26667">MKCMSKLLALLLLGIGAAQAAAPEQDWTPHQERYSVAWGGIALGEGSISLKPRGADCFDYVSQTTPIALVRWSYGEPREASRFCVKDGAIVPQHFEYTVSGNSKDNFTLDFSEDGRRIKRLQGGTVTELSVTPPVYDRFVVREAIRIWAMQHAGEIGAEQEFTVLETGQPKTYRYAIKAREKVQTEAGSFDSIRVERVDNPKKIQRYWIAPSRHYAVVRVEHLYKGKQQLMMSLRP</sequence>
<keyword evidence="3" id="KW-1185">Reference proteome</keyword>
<dbReference type="AlphaFoldDB" id="A0A1H9IHM0"/>
<organism evidence="2 3">
    <name type="scientific">Solimonas aquatica</name>
    <dbReference type="NCBI Taxonomy" id="489703"/>
    <lineage>
        <taxon>Bacteria</taxon>
        <taxon>Pseudomonadati</taxon>
        <taxon>Pseudomonadota</taxon>
        <taxon>Gammaproteobacteria</taxon>
        <taxon>Nevskiales</taxon>
        <taxon>Nevskiaceae</taxon>
        <taxon>Solimonas</taxon>
    </lineage>
</organism>
<evidence type="ECO:0000313" key="3">
    <source>
        <dbReference type="Proteomes" id="UP000199233"/>
    </source>
</evidence>
<name>A0A1H9IHM0_9GAMM</name>